<protein>
    <submittedName>
        <fullName evidence="2">Uncharacterized protein</fullName>
    </submittedName>
</protein>
<evidence type="ECO:0000256" key="1">
    <source>
        <dbReference type="SAM" id="MobiDB-lite"/>
    </source>
</evidence>
<gene>
    <name evidence="2" type="ORF">AMATHDRAFT_51291</name>
</gene>
<evidence type="ECO:0000313" key="3">
    <source>
        <dbReference type="Proteomes" id="UP000242287"/>
    </source>
</evidence>
<dbReference type="AlphaFoldDB" id="A0A2A9NCW1"/>
<reference evidence="2 3" key="1">
    <citation type="submission" date="2014-02" db="EMBL/GenBank/DDBJ databases">
        <title>Transposable element dynamics among asymbiotic and ectomycorrhizal Amanita fungi.</title>
        <authorList>
            <consortium name="DOE Joint Genome Institute"/>
            <person name="Hess J."/>
            <person name="Skrede I."/>
            <person name="Wolfe B."/>
            <person name="LaButti K."/>
            <person name="Ohm R.A."/>
            <person name="Grigoriev I.V."/>
            <person name="Pringle A."/>
        </authorList>
    </citation>
    <scope>NUCLEOTIDE SEQUENCE [LARGE SCALE GENOMIC DNA]</scope>
    <source>
        <strain evidence="2 3">SKay4041</strain>
    </source>
</reference>
<accession>A0A2A9NCW1</accession>
<proteinExistence type="predicted"/>
<name>A0A2A9NCW1_9AGAR</name>
<feature type="region of interest" description="Disordered" evidence="1">
    <location>
        <begin position="51"/>
        <end position="92"/>
    </location>
</feature>
<dbReference type="EMBL" id="KZ302237">
    <property type="protein sequence ID" value="PFH46087.1"/>
    <property type="molecule type" value="Genomic_DNA"/>
</dbReference>
<dbReference type="Proteomes" id="UP000242287">
    <property type="component" value="Unassembled WGS sequence"/>
</dbReference>
<feature type="compositionally biased region" description="Polar residues" evidence="1">
    <location>
        <begin position="62"/>
        <end position="76"/>
    </location>
</feature>
<keyword evidence="3" id="KW-1185">Reference proteome</keyword>
<evidence type="ECO:0000313" key="2">
    <source>
        <dbReference type="EMBL" id="PFH46087.1"/>
    </source>
</evidence>
<sequence>MLCAVLFYNFMTSLWSLSESELDLLLNVGSGSVGSELDLWLDIGTDTDSDSVTVSEFDPDSDSVTASEFDSDSWSYSEPEAKSTESESGSESYFVHHNRKVGKSMLRQVEIGSIEFNEN</sequence>
<organism evidence="2 3">
    <name type="scientific">Amanita thiersii Skay4041</name>
    <dbReference type="NCBI Taxonomy" id="703135"/>
    <lineage>
        <taxon>Eukaryota</taxon>
        <taxon>Fungi</taxon>
        <taxon>Dikarya</taxon>
        <taxon>Basidiomycota</taxon>
        <taxon>Agaricomycotina</taxon>
        <taxon>Agaricomycetes</taxon>
        <taxon>Agaricomycetidae</taxon>
        <taxon>Agaricales</taxon>
        <taxon>Pluteineae</taxon>
        <taxon>Amanitaceae</taxon>
        <taxon>Amanita</taxon>
    </lineage>
</organism>